<evidence type="ECO:0000256" key="1">
    <source>
        <dbReference type="SAM" id="SignalP"/>
    </source>
</evidence>
<dbReference type="Proteomes" id="UP000035067">
    <property type="component" value="Unassembled WGS sequence"/>
</dbReference>
<feature type="signal peptide" evidence="1">
    <location>
        <begin position="1"/>
        <end position="16"/>
    </location>
</feature>
<feature type="chain" id="PRO_5002545192" description="DUF4168 domain-containing protein" evidence="1">
    <location>
        <begin position="17"/>
        <end position="105"/>
    </location>
</feature>
<dbReference type="AlphaFoldDB" id="A0A0G2HMG7"/>
<organism evidence="2 3">
    <name type="scientific">Candidatus Synechococcus spongiarum SP3</name>
    <dbReference type="NCBI Taxonomy" id="1604020"/>
    <lineage>
        <taxon>Bacteria</taxon>
        <taxon>Bacillati</taxon>
        <taxon>Cyanobacteriota</taxon>
        <taxon>Cyanophyceae</taxon>
        <taxon>Synechococcales</taxon>
        <taxon>Synechococcaceae</taxon>
        <taxon>Synechococcus</taxon>
    </lineage>
</organism>
<protein>
    <recommendedName>
        <fullName evidence="4">DUF4168 domain-containing protein</fullName>
    </recommendedName>
</protein>
<name>A0A0G2HMG7_9SYNE</name>
<sequence>MVSWLLIPVVSLGATATTGLPTAIATTGSVQVVGPMEASPLEAYQQICRTEARHQGAPEAIVQRSCRCLQQRLDALGQSSHALEDLKAFTKENRLACVFQAILEL</sequence>
<evidence type="ECO:0000313" key="2">
    <source>
        <dbReference type="EMBL" id="KKZ12545.1"/>
    </source>
</evidence>
<dbReference type="PATRIC" id="fig|1604020.3.peg.83"/>
<gene>
    <name evidence="2" type="ORF">TE42_04255</name>
</gene>
<accession>A0A0G2HMG7</accession>
<proteinExistence type="predicted"/>
<evidence type="ECO:0000313" key="3">
    <source>
        <dbReference type="Proteomes" id="UP000035067"/>
    </source>
</evidence>
<reference evidence="2 3" key="1">
    <citation type="submission" date="2015-01" db="EMBL/GenBank/DDBJ databases">
        <title>Lifestyle Evolution in Cyanobacterial Symbionts of Sponges.</title>
        <authorList>
            <person name="Burgsdorf I."/>
            <person name="Slaby B.M."/>
            <person name="Handley K.M."/>
            <person name="Haber M."/>
            <person name="Blom J."/>
            <person name="Marshall C.W."/>
            <person name="Gilbert J.A."/>
            <person name="Hentschel U."/>
            <person name="Steindler L."/>
        </authorList>
    </citation>
    <scope>NUCLEOTIDE SEQUENCE [LARGE SCALE GENOMIC DNA]</scope>
    <source>
        <strain evidence="2">SP3</strain>
    </source>
</reference>
<comment type="caution">
    <text evidence="2">The sequence shown here is derived from an EMBL/GenBank/DDBJ whole genome shotgun (WGS) entry which is preliminary data.</text>
</comment>
<keyword evidence="1" id="KW-0732">Signal</keyword>
<dbReference type="EMBL" id="JXQG01000018">
    <property type="protein sequence ID" value="KKZ12545.1"/>
    <property type="molecule type" value="Genomic_DNA"/>
</dbReference>
<evidence type="ECO:0008006" key="4">
    <source>
        <dbReference type="Google" id="ProtNLM"/>
    </source>
</evidence>